<dbReference type="Pfam" id="PF00072">
    <property type="entry name" value="Response_reg"/>
    <property type="match status" value="1"/>
</dbReference>
<accession>A0A921HVW2</accession>
<dbReference type="Pfam" id="PF25601">
    <property type="entry name" value="AAA_lid_14"/>
    <property type="match status" value="1"/>
</dbReference>
<dbReference type="SMART" id="SM00448">
    <property type="entry name" value="REC"/>
    <property type="match status" value="1"/>
</dbReference>
<dbReference type="PRINTS" id="PR01590">
    <property type="entry name" value="HTHFIS"/>
</dbReference>
<evidence type="ECO:0000313" key="8">
    <source>
        <dbReference type="EMBL" id="HJF91199.1"/>
    </source>
</evidence>
<keyword evidence="1" id="KW-0547">Nucleotide-binding</keyword>
<evidence type="ECO:0000259" key="6">
    <source>
        <dbReference type="PROSITE" id="PS50045"/>
    </source>
</evidence>
<dbReference type="CDD" id="cd00009">
    <property type="entry name" value="AAA"/>
    <property type="match status" value="1"/>
</dbReference>
<proteinExistence type="predicted"/>
<dbReference type="PROSITE" id="PS00688">
    <property type="entry name" value="SIGMA54_INTERACT_3"/>
    <property type="match status" value="1"/>
</dbReference>
<evidence type="ECO:0000259" key="7">
    <source>
        <dbReference type="PROSITE" id="PS50110"/>
    </source>
</evidence>
<reference evidence="8" key="2">
    <citation type="submission" date="2021-09" db="EMBL/GenBank/DDBJ databases">
        <authorList>
            <person name="Gilroy R."/>
        </authorList>
    </citation>
    <scope>NUCLEOTIDE SEQUENCE</scope>
    <source>
        <strain evidence="8">CHK55-1828</strain>
    </source>
</reference>
<dbReference type="PROSITE" id="PS50110">
    <property type="entry name" value="RESPONSE_REGULATORY"/>
    <property type="match status" value="1"/>
</dbReference>
<keyword evidence="2" id="KW-0067">ATP-binding</keyword>
<dbReference type="PANTHER" id="PTHR32071">
    <property type="entry name" value="TRANSCRIPTIONAL REGULATORY PROTEIN"/>
    <property type="match status" value="1"/>
</dbReference>
<dbReference type="GO" id="GO:0000160">
    <property type="term" value="P:phosphorelay signal transduction system"/>
    <property type="evidence" value="ECO:0007669"/>
    <property type="project" value="InterPro"/>
</dbReference>
<dbReference type="FunFam" id="3.40.50.300:FF:000006">
    <property type="entry name" value="DNA-binding transcriptional regulator NtrC"/>
    <property type="match status" value="1"/>
</dbReference>
<dbReference type="Pfam" id="PF02954">
    <property type="entry name" value="HTH_8"/>
    <property type="match status" value="1"/>
</dbReference>
<dbReference type="InterPro" id="IPR002197">
    <property type="entry name" value="HTH_Fis"/>
</dbReference>
<dbReference type="SMART" id="SM00382">
    <property type="entry name" value="AAA"/>
    <property type="match status" value="1"/>
</dbReference>
<protein>
    <submittedName>
        <fullName evidence="8">Sigma-54 dependent transcriptional regulator</fullName>
    </submittedName>
</protein>
<dbReference type="Gene3D" id="3.40.50.2300">
    <property type="match status" value="1"/>
</dbReference>
<organism evidence="8 9">
    <name type="scientific">Mediterranea massiliensis</name>
    <dbReference type="NCBI Taxonomy" id="1841865"/>
    <lineage>
        <taxon>Bacteria</taxon>
        <taxon>Pseudomonadati</taxon>
        <taxon>Bacteroidota</taxon>
        <taxon>Bacteroidia</taxon>
        <taxon>Bacteroidales</taxon>
        <taxon>Bacteroidaceae</taxon>
        <taxon>Mediterranea</taxon>
    </lineage>
</organism>
<comment type="caution">
    <text evidence="8">The sequence shown here is derived from an EMBL/GenBank/DDBJ whole genome shotgun (WGS) entry which is preliminary data.</text>
</comment>
<dbReference type="GO" id="GO:0006355">
    <property type="term" value="P:regulation of DNA-templated transcription"/>
    <property type="evidence" value="ECO:0007669"/>
    <property type="project" value="InterPro"/>
</dbReference>
<dbReference type="Gene3D" id="3.40.50.300">
    <property type="entry name" value="P-loop containing nucleotide triphosphate hydrolases"/>
    <property type="match status" value="1"/>
</dbReference>
<dbReference type="PANTHER" id="PTHR32071:SF81">
    <property type="entry name" value="PROPIONATE CATABOLISM OPERON REGULATORY PROTEIN"/>
    <property type="match status" value="1"/>
</dbReference>
<dbReference type="PROSITE" id="PS50045">
    <property type="entry name" value="SIGMA54_INTERACT_4"/>
    <property type="match status" value="1"/>
</dbReference>
<dbReference type="InterPro" id="IPR058031">
    <property type="entry name" value="AAA_lid_NorR"/>
</dbReference>
<dbReference type="CDD" id="cd00156">
    <property type="entry name" value="REC"/>
    <property type="match status" value="1"/>
</dbReference>
<reference evidence="8" key="1">
    <citation type="journal article" date="2021" name="PeerJ">
        <title>Extensive microbial diversity within the chicken gut microbiome revealed by metagenomics and culture.</title>
        <authorList>
            <person name="Gilroy R."/>
            <person name="Ravi A."/>
            <person name="Getino M."/>
            <person name="Pursley I."/>
            <person name="Horton D.L."/>
            <person name="Alikhan N.F."/>
            <person name="Baker D."/>
            <person name="Gharbi K."/>
            <person name="Hall N."/>
            <person name="Watson M."/>
            <person name="Adriaenssens E.M."/>
            <person name="Foster-Nyarko E."/>
            <person name="Jarju S."/>
            <person name="Secka A."/>
            <person name="Antonio M."/>
            <person name="Oren A."/>
            <person name="Chaudhuri R.R."/>
            <person name="La Ragione R."/>
            <person name="Hildebrand F."/>
            <person name="Pallen M.J."/>
        </authorList>
    </citation>
    <scope>NUCLEOTIDE SEQUENCE</scope>
    <source>
        <strain evidence="8">CHK55-1828</strain>
    </source>
</reference>
<dbReference type="AlphaFoldDB" id="A0A921HVW2"/>
<dbReference type="InterPro" id="IPR009057">
    <property type="entry name" value="Homeodomain-like_sf"/>
</dbReference>
<feature type="domain" description="Response regulatory" evidence="7">
    <location>
        <begin position="4"/>
        <end position="118"/>
    </location>
</feature>
<name>A0A921HVW2_9BACT</name>
<sequence>MKYRILIVEDNIMLAGQQKKWLEKSGYEAEITIDEPGARKLLKKESFDLVLSDVRLPEGDGISLLEWMRKERMDIPFIIMTGYASVPGAVQAIKLGAKDYLAKPVQMDELQRQLKDIFHPRSVICDKDKGLLPRNSLQMKEIEHLVNTVAPFDISVLILGPNGAGKESVAQRIHYIGERRNMPFVAVNCGVIPKELAPSLFFGHIKGTFTGADTNKDGYFEMAKGGTLFLDEIGTLSVEVQAMLLRVLQEGTYIPIGSNREKRADVRIVAATNEDLQLAIQEKRFREDLYHRLCEFEIVMPSLHECPEDILPLANHFRKKFSGELKRPTEGFSPEAEQLLLSYHWPGNVRELHNRIRRAVLMAKQPLIKTTDLNIKMEAATEEINLFPENDAEEKRSIVQALKITHGNRKHAAAMLHIDPSTLYRKMKKYGLNRK</sequence>
<dbReference type="Gene3D" id="1.10.8.60">
    <property type="match status" value="1"/>
</dbReference>
<dbReference type="InterPro" id="IPR011006">
    <property type="entry name" value="CheY-like_superfamily"/>
</dbReference>
<dbReference type="RefSeq" id="WP_276825873.1">
    <property type="nucleotide sequence ID" value="NZ_DYVX01000014.1"/>
</dbReference>
<dbReference type="InterPro" id="IPR003593">
    <property type="entry name" value="AAA+_ATPase"/>
</dbReference>
<keyword evidence="4" id="KW-0804">Transcription</keyword>
<evidence type="ECO:0000256" key="5">
    <source>
        <dbReference type="PROSITE-ProRule" id="PRU00169"/>
    </source>
</evidence>
<dbReference type="InterPro" id="IPR027417">
    <property type="entry name" value="P-loop_NTPase"/>
</dbReference>
<dbReference type="InterPro" id="IPR002078">
    <property type="entry name" value="Sigma_54_int"/>
</dbReference>
<dbReference type="SUPFAM" id="SSF46689">
    <property type="entry name" value="Homeodomain-like"/>
    <property type="match status" value="1"/>
</dbReference>
<dbReference type="EMBL" id="DYVX01000014">
    <property type="protein sequence ID" value="HJF91199.1"/>
    <property type="molecule type" value="Genomic_DNA"/>
</dbReference>
<dbReference type="InterPro" id="IPR025944">
    <property type="entry name" value="Sigma_54_int_dom_CS"/>
</dbReference>
<dbReference type="Gene3D" id="1.10.10.60">
    <property type="entry name" value="Homeodomain-like"/>
    <property type="match status" value="1"/>
</dbReference>
<dbReference type="SUPFAM" id="SSF52540">
    <property type="entry name" value="P-loop containing nucleoside triphosphate hydrolases"/>
    <property type="match status" value="1"/>
</dbReference>
<dbReference type="SUPFAM" id="SSF52172">
    <property type="entry name" value="CheY-like"/>
    <property type="match status" value="1"/>
</dbReference>
<feature type="domain" description="Sigma-54 factor interaction" evidence="6">
    <location>
        <begin position="132"/>
        <end position="361"/>
    </location>
</feature>
<dbReference type="Pfam" id="PF00158">
    <property type="entry name" value="Sigma54_activat"/>
    <property type="match status" value="1"/>
</dbReference>
<evidence type="ECO:0000256" key="4">
    <source>
        <dbReference type="ARBA" id="ARBA00023163"/>
    </source>
</evidence>
<keyword evidence="5" id="KW-0597">Phosphoprotein</keyword>
<evidence type="ECO:0000313" key="9">
    <source>
        <dbReference type="Proteomes" id="UP000717835"/>
    </source>
</evidence>
<evidence type="ECO:0000256" key="2">
    <source>
        <dbReference type="ARBA" id="ARBA00022840"/>
    </source>
</evidence>
<evidence type="ECO:0000256" key="1">
    <source>
        <dbReference type="ARBA" id="ARBA00022741"/>
    </source>
</evidence>
<gene>
    <name evidence="8" type="ORF">K8W02_02240</name>
</gene>
<feature type="modified residue" description="4-aspartylphosphate" evidence="5">
    <location>
        <position position="53"/>
    </location>
</feature>
<keyword evidence="3" id="KW-0805">Transcription regulation</keyword>
<dbReference type="InterPro" id="IPR001789">
    <property type="entry name" value="Sig_transdc_resp-reg_receiver"/>
</dbReference>
<dbReference type="GO" id="GO:0005524">
    <property type="term" value="F:ATP binding"/>
    <property type="evidence" value="ECO:0007669"/>
    <property type="project" value="UniProtKB-KW"/>
</dbReference>
<dbReference type="Proteomes" id="UP000717835">
    <property type="component" value="Unassembled WGS sequence"/>
</dbReference>
<dbReference type="GO" id="GO:0043565">
    <property type="term" value="F:sequence-specific DNA binding"/>
    <property type="evidence" value="ECO:0007669"/>
    <property type="project" value="InterPro"/>
</dbReference>
<evidence type="ECO:0000256" key="3">
    <source>
        <dbReference type="ARBA" id="ARBA00023015"/>
    </source>
</evidence>